<sequence length="68" mass="8218">MRRAAMIVGSEMSFCSRVYKTRSVNMRCRLLYIDKPKYKTRFGVILFNTHHVWNFRYRVQQFGNTPIP</sequence>
<reference evidence="1 2" key="1">
    <citation type="journal article" date="2007" name="Virology">
        <title>Sequence and annotation of the 314-kb MT325 and the 321-kb FR483 viruses that infect Chlorella Pbi.</title>
        <authorList>
            <person name="Fitzgerald L.A."/>
            <person name="Graves M.V."/>
            <person name="Li X."/>
            <person name="Feldblyum T."/>
            <person name="Hartigan J."/>
            <person name="Van Etten J.L."/>
        </authorList>
    </citation>
    <scope>NUCLEOTIDE SEQUENCE [LARGE SCALE GENOMIC DNA]</scope>
    <source>
        <strain evidence="1 2">MT325</strain>
    </source>
</reference>
<protein>
    <submittedName>
        <fullName evidence="1">Uncharacterized protein m036R</fullName>
    </submittedName>
</protein>
<dbReference type="EMBL" id="DQ491001">
    <property type="protein sequence ID" value="ABT13590.1"/>
    <property type="molecule type" value="Genomic_DNA"/>
</dbReference>
<accession>A7ITB6</accession>
<gene>
    <name evidence="1" type="primary">m036R</name>
    <name evidence="1" type="ORF">MT325_m036R</name>
</gene>
<evidence type="ECO:0000313" key="2">
    <source>
        <dbReference type="Proteomes" id="UP000246715"/>
    </source>
</evidence>
<evidence type="ECO:0000313" key="1">
    <source>
        <dbReference type="EMBL" id="ABT13590.1"/>
    </source>
</evidence>
<organism evidence="1 2">
    <name type="scientific">Paramecium bursaria Chlorella virus MT325</name>
    <name type="common">PBCV-MT325</name>
    <dbReference type="NCBI Taxonomy" id="346932"/>
    <lineage>
        <taxon>Viruses</taxon>
        <taxon>Varidnaviria</taxon>
        <taxon>Bamfordvirae</taxon>
        <taxon>Nucleocytoviricota</taxon>
        <taxon>Megaviricetes</taxon>
        <taxon>Algavirales</taxon>
        <taxon>Phycodnaviridae</taxon>
        <taxon>Chlorovirus</taxon>
        <taxon>Chlorovirus conductrix</taxon>
        <taxon>Paramecium bursaria Chlorella virus A1</taxon>
    </lineage>
</organism>
<proteinExistence type="predicted"/>
<name>A7ITB6_PBCVM</name>
<dbReference type="Proteomes" id="UP000246715">
    <property type="component" value="Segment"/>
</dbReference>
<organismHost>
    <name type="scientific">Paramecium bursaria</name>
    <dbReference type="NCBI Taxonomy" id="74790"/>
</organismHost>